<dbReference type="Gene3D" id="3.40.50.1820">
    <property type="entry name" value="alpha/beta hydrolase"/>
    <property type="match status" value="1"/>
</dbReference>
<evidence type="ECO:0000256" key="1">
    <source>
        <dbReference type="SAM" id="MobiDB-lite"/>
    </source>
</evidence>
<dbReference type="KEGG" id="sroi:IAG44_05945"/>
<reference evidence="2 3" key="1">
    <citation type="submission" date="2020-08" db="EMBL/GenBank/DDBJ databases">
        <title>A novel species.</title>
        <authorList>
            <person name="Gao J."/>
        </authorList>
    </citation>
    <scope>NUCLEOTIDE SEQUENCE [LARGE SCALE GENOMIC DNA]</scope>
    <source>
        <strain evidence="2 3">CRXT-G-22</strain>
    </source>
</reference>
<protein>
    <submittedName>
        <fullName evidence="2">Serine peptidase</fullName>
    </submittedName>
</protein>
<proteinExistence type="predicted"/>
<name>A0A7H0I8B3_9ACTN</name>
<dbReference type="AlphaFoldDB" id="A0A7H0I8B3"/>
<dbReference type="Proteomes" id="UP000516052">
    <property type="component" value="Chromosome"/>
</dbReference>
<dbReference type="EMBL" id="CP060828">
    <property type="protein sequence ID" value="QNP69029.1"/>
    <property type="molecule type" value="Genomic_DNA"/>
</dbReference>
<sequence length="298" mass="32529">MNGEDTVTIVAVHGVGNSFGAEISSEQKEELRAIRAASWTRHLAEGLGVPSDHIHLDFAYYADKLLPGIVEQGTAALDELDDPLEQQMLAAWAAHLGVPPEIAQGRLTAPLRQITAWVADRFDLAEGPLKVFIRLLFREVAAYLREHDSPHRLAARDEVAARIAQEQPRIVIAHSLGSVVAYEALHAHPELRPELFLTLGSPLALPRAVFHRLSPTPAGPGPNPQGQRPPGVSRWINIADPGDPVAIPPHLARYFKGITKDHTAAIARYDFHQAKNYLRSAATAATINPYLTTRGSRS</sequence>
<accession>A0A7H0I8B3</accession>
<dbReference type="InterPro" id="IPR029058">
    <property type="entry name" value="AB_hydrolase_fold"/>
</dbReference>
<keyword evidence="3" id="KW-1185">Reference proteome</keyword>
<dbReference type="RefSeq" id="WP_187746068.1">
    <property type="nucleotide sequence ID" value="NZ_CP060828.1"/>
</dbReference>
<dbReference type="SUPFAM" id="SSF53474">
    <property type="entry name" value="alpha/beta-Hydrolases"/>
    <property type="match status" value="1"/>
</dbReference>
<evidence type="ECO:0000313" key="2">
    <source>
        <dbReference type="EMBL" id="QNP69029.1"/>
    </source>
</evidence>
<gene>
    <name evidence="2" type="ORF">IAG44_05945</name>
</gene>
<evidence type="ECO:0000313" key="3">
    <source>
        <dbReference type="Proteomes" id="UP000516052"/>
    </source>
</evidence>
<organism evidence="2 3">
    <name type="scientific">Streptomyces roseirectus</name>
    <dbReference type="NCBI Taxonomy" id="2768066"/>
    <lineage>
        <taxon>Bacteria</taxon>
        <taxon>Bacillati</taxon>
        <taxon>Actinomycetota</taxon>
        <taxon>Actinomycetes</taxon>
        <taxon>Kitasatosporales</taxon>
        <taxon>Streptomycetaceae</taxon>
        <taxon>Streptomyces</taxon>
    </lineage>
</organism>
<feature type="region of interest" description="Disordered" evidence="1">
    <location>
        <begin position="214"/>
        <end position="235"/>
    </location>
</feature>